<evidence type="ECO:0000313" key="3">
    <source>
        <dbReference type="Proteomes" id="UP000294063"/>
    </source>
</evidence>
<name>A0A4Q5KLB5_9GAMM</name>
<evidence type="ECO:0000313" key="4">
    <source>
        <dbReference type="Proteomes" id="UP000294166"/>
    </source>
</evidence>
<evidence type="ECO:0000313" key="1">
    <source>
        <dbReference type="EMBL" id="RYU47077.1"/>
    </source>
</evidence>
<dbReference type="Proteomes" id="UP000294063">
    <property type="component" value="Unassembled WGS sequence"/>
</dbReference>
<protein>
    <submittedName>
        <fullName evidence="1">Uncharacterized protein</fullName>
    </submittedName>
</protein>
<dbReference type="Proteomes" id="UP000294166">
    <property type="component" value="Unassembled WGS sequence"/>
</dbReference>
<keyword evidence="4" id="KW-1185">Reference proteome</keyword>
<dbReference type="EMBL" id="SEZN01000072">
    <property type="protein sequence ID" value="RYU59191.1"/>
    <property type="molecule type" value="Genomic_DNA"/>
</dbReference>
<dbReference type="RefSeq" id="WP_012551874.1">
    <property type="nucleotide sequence ID" value="NZ_SEZK01000074.1"/>
</dbReference>
<sequence length="64" mass="7251">MLTTNFTKPITLQTKNAECNKHRVDAIVVRAYFRLGLLGKELPCQDFLCPDSNLPVVIKRTKCS</sequence>
<reference evidence="3 4" key="1">
    <citation type="submission" date="2019-02" db="EMBL/GenBank/DDBJ databases">
        <title>Genome sequences of Aliivibrio finisterrensis strains from farmed Atlantic salmon.</title>
        <authorList>
            <person name="Bowman J.P."/>
        </authorList>
    </citation>
    <scope>NUCLEOTIDE SEQUENCE [LARGE SCALE GENOMIC DNA]</scope>
    <source>
        <strain evidence="2 4">A21</strain>
        <strain evidence="1 3">A46</strain>
    </source>
</reference>
<evidence type="ECO:0000313" key="2">
    <source>
        <dbReference type="EMBL" id="RYU59191.1"/>
    </source>
</evidence>
<proteinExistence type="predicted"/>
<dbReference type="AlphaFoldDB" id="A0A4Q5KLB5"/>
<organism evidence="1 3">
    <name type="scientific">Aliivibrio finisterrensis</name>
    <dbReference type="NCBI Taxonomy" id="511998"/>
    <lineage>
        <taxon>Bacteria</taxon>
        <taxon>Pseudomonadati</taxon>
        <taxon>Pseudomonadota</taxon>
        <taxon>Gammaproteobacteria</taxon>
        <taxon>Vibrionales</taxon>
        <taxon>Vibrionaceae</taxon>
        <taxon>Aliivibrio</taxon>
    </lineage>
</organism>
<comment type="caution">
    <text evidence="1">The sequence shown here is derived from an EMBL/GenBank/DDBJ whole genome shotgun (WGS) entry which is preliminary data.</text>
</comment>
<dbReference type="EMBL" id="SEZK01000074">
    <property type="protein sequence ID" value="RYU47077.1"/>
    <property type="molecule type" value="Genomic_DNA"/>
</dbReference>
<accession>A0A4Q5KLB5</accession>
<gene>
    <name evidence="2" type="ORF">ERW53_20145</name>
    <name evidence="1" type="ORF">ERW57_18830</name>
</gene>